<dbReference type="EMBL" id="AP024849">
    <property type="protein sequence ID" value="BCZ47599.1"/>
    <property type="molecule type" value="Genomic_DNA"/>
</dbReference>
<dbReference type="RefSeq" id="WP_224033926.1">
    <property type="nucleotide sequence ID" value="NZ_AP024849.1"/>
</dbReference>
<organism evidence="1 2">
    <name type="scientific">Clostridium gelidum</name>
    <dbReference type="NCBI Taxonomy" id="704125"/>
    <lineage>
        <taxon>Bacteria</taxon>
        <taxon>Bacillati</taxon>
        <taxon>Bacillota</taxon>
        <taxon>Clostridia</taxon>
        <taxon>Eubacteriales</taxon>
        <taxon>Clostridiaceae</taxon>
        <taxon>Clostridium</taxon>
    </lineage>
</organism>
<accession>A0ABN6IZR1</accession>
<evidence type="ECO:0000313" key="1">
    <source>
        <dbReference type="EMBL" id="BCZ47599.1"/>
    </source>
</evidence>
<proteinExistence type="predicted"/>
<sequence length="93" mass="11038">MNEKILELANLDVDKEFENIKEHDKAAVEIIKSYCKNNGNKLDYYMQLDLIEMLVDVNKRKAKLAKLLNELKIGFSYSHLRDEKDYKYIIVRV</sequence>
<evidence type="ECO:0008006" key="3">
    <source>
        <dbReference type="Google" id="ProtNLM"/>
    </source>
</evidence>
<dbReference type="Proteomes" id="UP000824633">
    <property type="component" value="Chromosome"/>
</dbReference>
<gene>
    <name evidence="1" type="ORF">psyc5s11_36660</name>
</gene>
<name>A0ABN6IZR1_9CLOT</name>
<protein>
    <recommendedName>
        <fullName evidence="3">Phage protein</fullName>
    </recommendedName>
</protein>
<keyword evidence="2" id="KW-1185">Reference proteome</keyword>
<reference evidence="2" key="1">
    <citation type="submission" date="2021-07" db="EMBL/GenBank/DDBJ databases">
        <title>Complete genome sequencing of a Clostridium isolate.</title>
        <authorList>
            <person name="Ueki A."/>
            <person name="Tonouchi A."/>
        </authorList>
    </citation>
    <scope>NUCLEOTIDE SEQUENCE [LARGE SCALE GENOMIC DNA]</scope>
    <source>
        <strain evidence="2">C5S11</strain>
    </source>
</reference>
<evidence type="ECO:0000313" key="2">
    <source>
        <dbReference type="Proteomes" id="UP000824633"/>
    </source>
</evidence>